<accession>A0A4D4KTB5</accession>
<proteinExistence type="predicted"/>
<reference evidence="1 2" key="1">
    <citation type="journal article" date="2020" name="Int. J. Syst. Evol. Microbiol.">
        <title>Reclassification of Streptomyces castelarensis and Streptomyces sporoclivatus as later heterotypic synonyms of Streptomyces antimycoticus.</title>
        <authorList>
            <person name="Komaki H."/>
            <person name="Tamura T."/>
        </authorList>
    </citation>
    <scope>NUCLEOTIDE SEQUENCE [LARGE SCALE GENOMIC DNA]</scope>
    <source>
        <strain evidence="1 2">NBRC 13459</strain>
    </source>
</reference>
<evidence type="ECO:0000313" key="1">
    <source>
        <dbReference type="EMBL" id="GDY51922.1"/>
    </source>
</evidence>
<name>A0A4D4KTB5_STRVO</name>
<comment type="caution">
    <text evidence="1">The sequence shown here is derived from an EMBL/GenBank/DDBJ whole genome shotgun (WGS) entry which is preliminary data.</text>
</comment>
<dbReference type="EMBL" id="BJHW01000001">
    <property type="protein sequence ID" value="GDY51922.1"/>
    <property type="molecule type" value="Genomic_DNA"/>
</dbReference>
<gene>
    <name evidence="1" type="ORF">SVIO_025450</name>
</gene>
<organism evidence="1 2">
    <name type="scientific">Streptomyces violaceusniger</name>
    <dbReference type="NCBI Taxonomy" id="68280"/>
    <lineage>
        <taxon>Bacteria</taxon>
        <taxon>Bacillati</taxon>
        <taxon>Actinomycetota</taxon>
        <taxon>Actinomycetes</taxon>
        <taxon>Kitasatosporales</taxon>
        <taxon>Streptomycetaceae</taxon>
        <taxon>Streptomyces</taxon>
        <taxon>Streptomyces violaceusniger group</taxon>
    </lineage>
</organism>
<evidence type="ECO:0000313" key="2">
    <source>
        <dbReference type="Proteomes" id="UP000301309"/>
    </source>
</evidence>
<dbReference type="Proteomes" id="UP000301309">
    <property type="component" value="Unassembled WGS sequence"/>
</dbReference>
<sequence>MRRGPPGGFTLANRLTLTHGIPWRTAQIIAGRYVRQAVDSGLRPGEPDAALLRSCAAEFDYDIDAADDLLSEAFDVDRGLRAKLSEGSTHPDRVRELLAAQQTELATLGAAWTRRADHRADAARRRDALLAAWNQQLS</sequence>
<protein>
    <submittedName>
        <fullName evidence="1">Uncharacterized protein</fullName>
    </submittedName>
</protein>
<dbReference type="AlphaFoldDB" id="A0A4D4KTB5"/>
<dbReference type="Gene3D" id="1.20.200.10">
    <property type="entry name" value="Fumarase/aspartase (Central domain)"/>
    <property type="match status" value="1"/>
</dbReference>
<dbReference type="Gene3D" id="1.10.40.30">
    <property type="entry name" value="Fumarase/aspartase (C-terminal domain)"/>
    <property type="match status" value="1"/>
</dbReference>
<keyword evidence="2" id="KW-1185">Reference proteome</keyword>